<proteinExistence type="predicted"/>
<keyword evidence="3" id="KW-1185">Reference proteome</keyword>
<organism evidence="2 3">
    <name type="scientific">Lactobacillus ultunensis DSM 16047</name>
    <dbReference type="NCBI Taxonomy" id="525365"/>
    <lineage>
        <taxon>Bacteria</taxon>
        <taxon>Bacillati</taxon>
        <taxon>Bacillota</taxon>
        <taxon>Bacilli</taxon>
        <taxon>Lactobacillales</taxon>
        <taxon>Lactobacillaceae</taxon>
        <taxon>Lactobacillus</taxon>
    </lineage>
</organism>
<sequence length="148" mass="17383">MNFNYTPEQEKLASHLIKLEKNALDKFYQGDVSGYLDLWSKDNFTYFDVNCAERIDDWQQIADFMNKNVAGKMHADSYDFHNPRVQFGKDMAVLTYQLHADTSMIEMHYNVIEVFQKTEDGWHVIHSTWDLIQPFSPNVKRPKTNVAV</sequence>
<protein>
    <recommendedName>
        <fullName evidence="1">SnoaL-like domain-containing protein</fullName>
    </recommendedName>
</protein>
<dbReference type="SUPFAM" id="SSF54427">
    <property type="entry name" value="NTF2-like"/>
    <property type="match status" value="1"/>
</dbReference>
<dbReference type="Gene3D" id="3.10.450.50">
    <property type="match status" value="1"/>
</dbReference>
<dbReference type="HOGENOM" id="CLU_128061_0_0_9"/>
<dbReference type="InterPro" id="IPR037401">
    <property type="entry name" value="SnoaL-like"/>
</dbReference>
<name>C2ENG1_9LACO</name>
<dbReference type="Pfam" id="PF13474">
    <property type="entry name" value="SnoaL_3"/>
    <property type="match status" value="1"/>
</dbReference>
<dbReference type="Proteomes" id="UP000005583">
    <property type="component" value="Unassembled WGS sequence"/>
</dbReference>
<dbReference type="PATRIC" id="fig|525365.8.peg.249"/>
<dbReference type="InterPro" id="IPR032710">
    <property type="entry name" value="NTF2-like_dom_sf"/>
</dbReference>
<dbReference type="EMBL" id="ACGU01000055">
    <property type="protein sequence ID" value="EEJ71965.1"/>
    <property type="molecule type" value="Genomic_DNA"/>
</dbReference>
<dbReference type="OrthoDB" id="9812295at2"/>
<accession>C2ENG1</accession>
<evidence type="ECO:0000313" key="3">
    <source>
        <dbReference type="Proteomes" id="UP000005583"/>
    </source>
</evidence>
<feature type="domain" description="SnoaL-like" evidence="1">
    <location>
        <begin position="24"/>
        <end position="127"/>
    </location>
</feature>
<dbReference type="AlphaFoldDB" id="C2ENG1"/>
<comment type="caution">
    <text evidence="2">The sequence shown here is derived from an EMBL/GenBank/DDBJ whole genome shotgun (WGS) entry which is preliminary data.</text>
</comment>
<gene>
    <name evidence="2" type="ORF">HMPREF0548_1207</name>
</gene>
<dbReference type="eggNOG" id="ENOG50327RD">
    <property type="taxonomic scope" value="Bacteria"/>
</dbReference>
<reference evidence="2 3" key="1">
    <citation type="submission" date="2009-01" db="EMBL/GenBank/DDBJ databases">
        <authorList>
            <person name="Qin X."/>
            <person name="Bachman B."/>
            <person name="Battles P."/>
            <person name="Bell A."/>
            <person name="Bess C."/>
            <person name="Bickham C."/>
            <person name="Chaboub L."/>
            <person name="Chen D."/>
            <person name="Coyle M."/>
            <person name="Deiros D.R."/>
            <person name="Dinh H."/>
            <person name="Forbes L."/>
            <person name="Fowler G."/>
            <person name="Francisco L."/>
            <person name="Fu Q."/>
            <person name="Gubbala S."/>
            <person name="Hale W."/>
            <person name="Han Y."/>
            <person name="Hemphill L."/>
            <person name="Highlander S.K."/>
            <person name="Hirani K."/>
            <person name="Hogues M."/>
            <person name="Jackson L."/>
            <person name="Jakkamsetti A."/>
            <person name="Javaid M."/>
            <person name="Jiang H."/>
            <person name="Korchina V."/>
            <person name="Kovar C."/>
            <person name="Lara F."/>
            <person name="Lee S."/>
            <person name="Mata R."/>
            <person name="Mathew T."/>
            <person name="Moen C."/>
            <person name="Morales K."/>
            <person name="Munidasa M."/>
            <person name="Nazareth L."/>
            <person name="Ngo R."/>
            <person name="Nguyen L."/>
            <person name="Okwuonu G."/>
            <person name="Ongeri F."/>
            <person name="Patil S."/>
            <person name="Petrosino J."/>
            <person name="Pham C."/>
            <person name="Pham P."/>
            <person name="Pu L.-L."/>
            <person name="Puazo M."/>
            <person name="Raj R."/>
            <person name="Reid J."/>
            <person name="Rouhana J."/>
            <person name="Saada N."/>
            <person name="Shang Y."/>
            <person name="Simmons D."/>
            <person name="Thornton R."/>
            <person name="Warren J."/>
            <person name="Weissenberger G."/>
            <person name="Zhang J."/>
            <person name="Zhang L."/>
            <person name="Zhou C."/>
            <person name="Zhu D."/>
            <person name="Muzny D."/>
            <person name="Worley K."/>
            <person name="Gibbs R."/>
        </authorList>
    </citation>
    <scope>NUCLEOTIDE SEQUENCE [LARGE SCALE GENOMIC DNA]</scope>
    <source>
        <strain evidence="2 3">DSM 16047</strain>
    </source>
</reference>
<dbReference type="STRING" id="525365.HMPREF0548_1207"/>
<evidence type="ECO:0000259" key="1">
    <source>
        <dbReference type="Pfam" id="PF13474"/>
    </source>
</evidence>
<dbReference type="RefSeq" id="WP_007125735.1">
    <property type="nucleotide sequence ID" value="NZ_AZFO01000011.1"/>
</dbReference>
<evidence type="ECO:0000313" key="2">
    <source>
        <dbReference type="EMBL" id="EEJ71965.1"/>
    </source>
</evidence>